<evidence type="ECO:0000313" key="1">
    <source>
        <dbReference type="EMBL" id="CAG8502165.1"/>
    </source>
</evidence>
<comment type="caution">
    <text evidence="1">The sequence shown here is derived from an EMBL/GenBank/DDBJ whole genome shotgun (WGS) entry which is preliminary data.</text>
</comment>
<name>A0ACA9KZF3_9GLOM</name>
<organism evidence="1 2">
    <name type="scientific">Dentiscutata heterogama</name>
    <dbReference type="NCBI Taxonomy" id="1316150"/>
    <lineage>
        <taxon>Eukaryota</taxon>
        <taxon>Fungi</taxon>
        <taxon>Fungi incertae sedis</taxon>
        <taxon>Mucoromycota</taxon>
        <taxon>Glomeromycotina</taxon>
        <taxon>Glomeromycetes</taxon>
        <taxon>Diversisporales</taxon>
        <taxon>Gigasporaceae</taxon>
        <taxon>Dentiscutata</taxon>
    </lineage>
</organism>
<gene>
    <name evidence="1" type="ORF">DHETER_LOCUS3057</name>
</gene>
<feature type="non-terminal residue" evidence="1">
    <location>
        <position position="81"/>
    </location>
</feature>
<sequence length="81" mass="9755">MVYIDDVNIYFTSFKQHILDIQEVFELIRQANHQINPKKYHFSINKIQFLEYVVGVDRIKPDFQKIDKLNNLPLLKTITNF</sequence>
<keyword evidence="2" id="KW-1185">Reference proteome</keyword>
<evidence type="ECO:0000313" key="2">
    <source>
        <dbReference type="Proteomes" id="UP000789702"/>
    </source>
</evidence>
<reference evidence="1" key="1">
    <citation type="submission" date="2021-06" db="EMBL/GenBank/DDBJ databases">
        <authorList>
            <person name="Kallberg Y."/>
            <person name="Tangrot J."/>
            <person name="Rosling A."/>
        </authorList>
    </citation>
    <scope>NUCLEOTIDE SEQUENCE</scope>
    <source>
        <strain evidence="1">IL203A</strain>
    </source>
</reference>
<feature type="non-terminal residue" evidence="1">
    <location>
        <position position="1"/>
    </location>
</feature>
<protein>
    <submittedName>
        <fullName evidence="1">17393_t:CDS:1</fullName>
    </submittedName>
</protein>
<accession>A0ACA9KZF3</accession>
<proteinExistence type="predicted"/>
<dbReference type="Proteomes" id="UP000789702">
    <property type="component" value="Unassembled WGS sequence"/>
</dbReference>
<dbReference type="EMBL" id="CAJVPU010002497">
    <property type="protein sequence ID" value="CAG8502165.1"/>
    <property type="molecule type" value="Genomic_DNA"/>
</dbReference>